<evidence type="ECO:0000256" key="1">
    <source>
        <dbReference type="ARBA" id="ARBA00007626"/>
    </source>
</evidence>
<dbReference type="NCBIfam" id="TIGR00756">
    <property type="entry name" value="PPR"/>
    <property type="match status" value="7"/>
</dbReference>
<dbReference type="PANTHER" id="PTHR46128:SF211">
    <property type="entry name" value="PENTACOTRIPEPTIDE-REPEAT REGION OF PRORP DOMAIN-CONTAINING PROTEIN"/>
    <property type="match status" value="1"/>
</dbReference>
<dbReference type="InterPro" id="IPR050872">
    <property type="entry name" value="PPR_P_subfamily"/>
</dbReference>
<evidence type="ECO:0000313" key="5">
    <source>
        <dbReference type="EMBL" id="OTG23787.1"/>
    </source>
</evidence>
<dbReference type="Proteomes" id="UP000215914">
    <property type="component" value="Chromosome 5"/>
</dbReference>
<evidence type="ECO:0000256" key="3">
    <source>
        <dbReference type="PROSITE-ProRule" id="PRU00708"/>
    </source>
</evidence>
<comment type="similarity">
    <text evidence="1">Belongs to the PPR family. P subfamily.</text>
</comment>
<dbReference type="GO" id="GO:0003729">
    <property type="term" value="F:mRNA binding"/>
    <property type="evidence" value="ECO:0000318"/>
    <property type="project" value="GO_Central"/>
</dbReference>
<feature type="repeat" description="PPR" evidence="3">
    <location>
        <begin position="538"/>
        <end position="572"/>
    </location>
</feature>
<dbReference type="OrthoDB" id="185373at2759"/>
<feature type="repeat" description="PPR" evidence="3">
    <location>
        <begin position="326"/>
        <end position="360"/>
    </location>
</feature>
<gene>
    <name evidence="5" type="ORF">HannXRQ_Chr05g0129511</name>
    <name evidence="4" type="ORF">HanXRQr2_Chr05g0193361</name>
</gene>
<feature type="repeat" description="PPR" evidence="3">
    <location>
        <begin position="573"/>
        <end position="607"/>
    </location>
</feature>
<reference evidence="4 6" key="1">
    <citation type="journal article" date="2017" name="Nature">
        <title>The sunflower genome provides insights into oil metabolism, flowering and Asterid evolution.</title>
        <authorList>
            <person name="Badouin H."/>
            <person name="Gouzy J."/>
            <person name="Grassa C.J."/>
            <person name="Murat F."/>
            <person name="Staton S.E."/>
            <person name="Cottret L."/>
            <person name="Lelandais-Briere C."/>
            <person name="Owens G.L."/>
            <person name="Carrere S."/>
            <person name="Mayjonade B."/>
            <person name="Legrand L."/>
            <person name="Gill N."/>
            <person name="Kane N.C."/>
            <person name="Bowers J.E."/>
            <person name="Hubner S."/>
            <person name="Bellec A."/>
            <person name="Berard A."/>
            <person name="Berges H."/>
            <person name="Blanchet N."/>
            <person name="Boniface M.C."/>
            <person name="Brunel D."/>
            <person name="Catrice O."/>
            <person name="Chaidir N."/>
            <person name="Claudel C."/>
            <person name="Donnadieu C."/>
            <person name="Faraut T."/>
            <person name="Fievet G."/>
            <person name="Helmstetter N."/>
            <person name="King M."/>
            <person name="Knapp S.J."/>
            <person name="Lai Z."/>
            <person name="Le Paslier M.C."/>
            <person name="Lippi Y."/>
            <person name="Lorenzon L."/>
            <person name="Mandel J.R."/>
            <person name="Marage G."/>
            <person name="Marchand G."/>
            <person name="Marquand E."/>
            <person name="Bret-Mestries E."/>
            <person name="Morien E."/>
            <person name="Nambeesan S."/>
            <person name="Nguyen T."/>
            <person name="Pegot-Espagnet P."/>
            <person name="Pouilly N."/>
            <person name="Raftis F."/>
            <person name="Sallet E."/>
            <person name="Schiex T."/>
            <person name="Thomas J."/>
            <person name="Vandecasteele C."/>
            <person name="Vares D."/>
            <person name="Vear F."/>
            <person name="Vautrin S."/>
            <person name="Crespi M."/>
            <person name="Mangin B."/>
            <person name="Burke J.M."/>
            <person name="Salse J."/>
            <person name="Munos S."/>
            <person name="Vincourt P."/>
            <person name="Rieseberg L.H."/>
            <person name="Langlade N.B."/>
        </authorList>
    </citation>
    <scope>NUCLEOTIDE SEQUENCE [LARGE SCALE GENOMIC DNA]</scope>
    <source>
        <strain evidence="6">cv. SF193</strain>
        <tissue evidence="4">Leaves</tissue>
    </source>
</reference>
<keyword evidence="6" id="KW-1185">Reference proteome</keyword>
<reference evidence="4" key="3">
    <citation type="submission" date="2020-06" db="EMBL/GenBank/DDBJ databases">
        <title>Helianthus annuus Genome sequencing and assembly Release 2.</title>
        <authorList>
            <person name="Gouzy J."/>
            <person name="Langlade N."/>
            <person name="Munos S."/>
        </authorList>
    </citation>
    <scope>NUCLEOTIDE SEQUENCE</scope>
    <source>
        <tissue evidence="4">Leaves</tissue>
    </source>
</reference>
<feature type="repeat" description="PPR" evidence="3">
    <location>
        <begin position="469"/>
        <end position="503"/>
    </location>
</feature>
<feature type="repeat" description="PPR" evidence="3">
    <location>
        <begin position="253"/>
        <end position="289"/>
    </location>
</feature>
<feature type="repeat" description="PPR" evidence="3">
    <location>
        <begin position="218"/>
        <end position="252"/>
    </location>
</feature>
<accession>A0A251UK84</accession>
<dbReference type="PROSITE" id="PS51375">
    <property type="entry name" value="PPR"/>
    <property type="match status" value="8"/>
</dbReference>
<dbReference type="InterPro" id="IPR011990">
    <property type="entry name" value="TPR-like_helical_dom_sf"/>
</dbReference>
<dbReference type="AlphaFoldDB" id="A0A251UK84"/>
<dbReference type="InParanoid" id="A0A251UK84"/>
<evidence type="ECO:0000313" key="4">
    <source>
        <dbReference type="EMBL" id="KAF5804109.1"/>
    </source>
</evidence>
<dbReference type="PANTHER" id="PTHR46128">
    <property type="entry name" value="MITOCHONDRIAL GROUP I INTRON SPLICING FACTOR CCM1"/>
    <property type="match status" value="1"/>
</dbReference>
<dbReference type="EMBL" id="MNCJ02000320">
    <property type="protein sequence ID" value="KAF5804109.1"/>
    <property type="molecule type" value="Genomic_DNA"/>
</dbReference>
<dbReference type="EMBL" id="CM007894">
    <property type="protein sequence ID" value="OTG23787.1"/>
    <property type="molecule type" value="Genomic_DNA"/>
</dbReference>
<evidence type="ECO:0000313" key="6">
    <source>
        <dbReference type="Proteomes" id="UP000215914"/>
    </source>
</evidence>
<name>A0A251UK84_HELAN</name>
<evidence type="ECO:0000256" key="2">
    <source>
        <dbReference type="ARBA" id="ARBA00022737"/>
    </source>
</evidence>
<sequence>MFLKLFSTKRSHLFARRSIHLGKHFKYPNPEDIAFSSISLHLRQRKWNLLDKLLSSNLTNSLVNRILIEFRRSPELALGFYNRVVGEQKSFSPSLDNVCILIHVMISCKRYDDALDLMSNLMQTMGHSHLEVLEGLWNSYDAEISCPDVFDALVRAASTLLGDTGCAYQVIMKLRMEKDFDVSIHAWNNFLNCVIRSNEMNHFWRKYEEMIGYGYVENVYTMNLVIHALCKEMLLYEALSVFYRMLKGGIYPNVVTFNMIINGACKTGDVDLGLKLFRKMEMLSRGFVMPNLITFNCLINGYCKLGDMNTAESLGNEMKKMGIKPNLRTYGTLVDGYLRKGCTDEAFRLCSHMVDNGLIPNNVIYNSIIHWLYFGGDSSTASSLLSHMIKTNVCFDKFTNAILVKGLSRNGFLNEALGYHEWLVGKNLVDKDLFLENILVYYLFRSGNESVSKVKQVLNDIVDRGLTPDTVTYGTMIDAFSKQGSISNAVRVYDDMIKMGKRPNLVIYNSIVDGLSKNVSVDVAKIMVDELKKLSLLDVVTVNILLNGYCATWKVKEALSLFFQMQEDGKLVNEVTYNILINFVCKFGSIQEARELMEMMVTQGLTPDSITYTILVTHACKKISPEELIELHDNLVVKGVIPDSQTYNTIVAPLIGKDRVDL</sequence>
<feature type="repeat" description="PPR" evidence="3">
    <location>
        <begin position="608"/>
        <end position="642"/>
    </location>
</feature>
<dbReference type="Gene3D" id="1.25.40.10">
    <property type="entry name" value="Tetratricopeptide repeat domain"/>
    <property type="match status" value="4"/>
</dbReference>
<dbReference type="Pfam" id="PF13041">
    <property type="entry name" value="PPR_2"/>
    <property type="match status" value="4"/>
</dbReference>
<dbReference type="OMA" id="NEIDWFW"/>
<protein>
    <submittedName>
        <fullName evidence="5">Putative pentatricopeptide repeat (PPR) superfamily protein</fullName>
    </submittedName>
    <submittedName>
        <fullName evidence="4">Tetratricopeptide-like helical domain superfamily</fullName>
    </submittedName>
</protein>
<dbReference type="GO" id="GO:0006397">
    <property type="term" value="P:mRNA processing"/>
    <property type="evidence" value="ECO:0000318"/>
    <property type="project" value="GO_Central"/>
</dbReference>
<dbReference type="GO" id="GO:0005737">
    <property type="term" value="C:cytoplasm"/>
    <property type="evidence" value="ECO:0000318"/>
    <property type="project" value="GO_Central"/>
</dbReference>
<dbReference type="Gramene" id="mRNA:HanXRQr2_Chr05g0193361">
    <property type="protein sequence ID" value="CDS:HanXRQr2_Chr05g0193361.1"/>
    <property type="gene ID" value="HanXRQr2_Chr05g0193361"/>
</dbReference>
<proteinExistence type="inferred from homology"/>
<reference evidence="5" key="2">
    <citation type="submission" date="2017-02" db="EMBL/GenBank/DDBJ databases">
        <title>Sunflower complete genome.</title>
        <authorList>
            <person name="Langlade N."/>
            <person name="Munos S."/>
        </authorList>
    </citation>
    <scope>NUCLEOTIDE SEQUENCE [LARGE SCALE GENOMIC DNA]</scope>
    <source>
        <tissue evidence="5">Leaves</tissue>
    </source>
</reference>
<feature type="repeat" description="PPR" evidence="3">
    <location>
        <begin position="291"/>
        <end position="325"/>
    </location>
</feature>
<dbReference type="InterPro" id="IPR002885">
    <property type="entry name" value="PPR_rpt"/>
</dbReference>
<keyword evidence="2" id="KW-0677">Repeat</keyword>
<organism evidence="5 6">
    <name type="scientific">Helianthus annuus</name>
    <name type="common">Common sunflower</name>
    <dbReference type="NCBI Taxonomy" id="4232"/>
    <lineage>
        <taxon>Eukaryota</taxon>
        <taxon>Viridiplantae</taxon>
        <taxon>Streptophyta</taxon>
        <taxon>Embryophyta</taxon>
        <taxon>Tracheophyta</taxon>
        <taxon>Spermatophyta</taxon>
        <taxon>Magnoliopsida</taxon>
        <taxon>eudicotyledons</taxon>
        <taxon>Gunneridae</taxon>
        <taxon>Pentapetalae</taxon>
        <taxon>asterids</taxon>
        <taxon>campanulids</taxon>
        <taxon>Asterales</taxon>
        <taxon>Asteraceae</taxon>
        <taxon>Asteroideae</taxon>
        <taxon>Heliantheae alliance</taxon>
        <taxon>Heliantheae</taxon>
        <taxon>Helianthus</taxon>
    </lineage>
</organism>